<dbReference type="InterPro" id="IPR009348">
    <property type="entry name" value="NPR2-like"/>
</dbReference>
<feature type="compositionally biased region" description="Polar residues" evidence="2">
    <location>
        <begin position="436"/>
        <end position="449"/>
    </location>
</feature>
<dbReference type="Proteomes" id="UP000639403">
    <property type="component" value="Unassembled WGS sequence"/>
</dbReference>
<dbReference type="GO" id="GO:1904262">
    <property type="term" value="P:negative regulation of TORC1 signaling"/>
    <property type="evidence" value="ECO:0007669"/>
    <property type="project" value="TreeGrafter"/>
</dbReference>
<dbReference type="GO" id="GO:0010508">
    <property type="term" value="P:positive regulation of autophagy"/>
    <property type="evidence" value="ECO:0007669"/>
    <property type="project" value="TreeGrafter"/>
</dbReference>
<evidence type="ECO:0000313" key="4">
    <source>
        <dbReference type="Proteomes" id="UP000639403"/>
    </source>
</evidence>
<organism evidence="3 4">
    <name type="scientific">Rhodonia placenta</name>
    <dbReference type="NCBI Taxonomy" id="104341"/>
    <lineage>
        <taxon>Eukaryota</taxon>
        <taxon>Fungi</taxon>
        <taxon>Dikarya</taxon>
        <taxon>Basidiomycota</taxon>
        <taxon>Agaricomycotina</taxon>
        <taxon>Agaricomycetes</taxon>
        <taxon>Polyporales</taxon>
        <taxon>Adustoporiaceae</taxon>
        <taxon>Rhodonia</taxon>
    </lineage>
</organism>
<reference evidence="3" key="2">
    <citation type="journal article" name="Front. Microbiol.">
        <title>Degradative Capacity of Two Strains of Rhodonia placenta: From Phenotype to Genotype.</title>
        <authorList>
            <person name="Kolle M."/>
            <person name="Horta M.A.C."/>
            <person name="Nowrousian M."/>
            <person name="Ohm R.A."/>
            <person name="Benz J.P."/>
            <person name="Pilgard A."/>
        </authorList>
    </citation>
    <scope>NUCLEOTIDE SEQUENCE</scope>
    <source>
        <strain evidence="3">FPRL280</strain>
    </source>
</reference>
<accession>A0A8H7U1C8</accession>
<name>A0A8H7U1C8_9APHY</name>
<feature type="region of interest" description="Disordered" evidence="2">
    <location>
        <begin position="426"/>
        <end position="449"/>
    </location>
</feature>
<dbReference type="AlphaFoldDB" id="A0A8H7U1C8"/>
<sequence>MASTGSFFPHIESVFYAVFDVEQGPKIVHQVPEDLISTSTTTVSASTTLSPVSPGQPSGTNSASLRSLNAIQTPSPRKRAASSNRSLFHFDDISKYVMPSSALCGRLVMCATRNHRIIGFPMNLWGAYPRNEFRYNLCFVFERSADLSCYEPIVRKASRVLTACEKESKYLSSPENSPAIHAILEQLYEDLNSYSETSIPMDRFNSIELKIFPFYPNPPPVKDYMVPLALINLTKRIEPNWDLTMVKVCQHIDGTNHVSRIARLADCDLDLTRQAIAHLLYYQVIMMIDIFQYSNMYTLRTSIQWLADESHVRDECGPYATKPGANWMAIADWPKLLHLYSRLKPGKTVREWMEEYDVASYGIDVRRFTSFGVIKVTESYNQIATIAHSSCYCRASYVGSIAGLSCSLRSTLPLCRTNVSETHHRLGASAGRASRPQHSYHNPRCESSQTPCADACARMAPSRQDLS</sequence>
<dbReference type="PANTHER" id="PTHR12991:SF10">
    <property type="entry name" value="GATOR COMPLEX PROTEIN NPRL2"/>
    <property type="match status" value="1"/>
</dbReference>
<evidence type="ECO:0000256" key="1">
    <source>
        <dbReference type="ARBA" id="ARBA00008433"/>
    </source>
</evidence>
<dbReference type="GO" id="GO:0005774">
    <property type="term" value="C:vacuolar membrane"/>
    <property type="evidence" value="ECO:0007669"/>
    <property type="project" value="TreeGrafter"/>
</dbReference>
<comment type="similarity">
    <text evidence="1">Belongs to the NPR2 family.</text>
</comment>
<dbReference type="EMBL" id="JADOXO010000111">
    <property type="protein sequence ID" value="KAF9813135.1"/>
    <property type="molecule type" value="Genomic_DNA"/>
</dbReference>
<gene>
    <name evidence="3" type="ORF">IEO21_05746</name>
</gene>
<proteinExistence type="inferred from homology"/>
<dbReference type="PANTHER" id="PTHR12991">
    <property type="entry name" value="NITROGEN PERMEASE REGULATOR 2/TUMOR SUPPRESSOR CANDIDATE 4"/>
    <property type="match status" value="1"/>
</dbReference>
<reference evidence="3" key="1">
    <citation type="submission" date="2020-11" db="EMBL/GenBank/DDBJ databases">
        <authorList>
            <person name="Koelle M."/>
            <person name="Horta M.A.C."/>
            <person name="Nowrousian M."/>
            <person name="Ohm R.A."/>
            <person name="Benz P."/>
            <person name="Pilgard A."/>
        </authorList>
    </citation>
    <scope>NUCLEOTIDE SEQUENCE</scope>
    <source>
        <strain evidence="3">FPRL280</strain>
    </source>
</reference>
<evidence type="ECO:0000256" key="2">
    <source>
        <dbReference type="SAM" id="MobiDB-lite"/>
    </source>
</evidence>
<evidence type="ECO:0008006" key="5">
    <source>
        <dbReference type="Google" id="ProtNLM"/>
    </source>
</evidence>
<evidence type="ECO:0000313" key="3">
    <source>
        <dbReference type="EMBL" id="KAF9813135.1"/>
    </source>
</evidence>
<dbReference type="GO" id="GO:1990130">
    <property type="term" value="C:GATOR1 complex"/>
    <property type="evidence" value="ECO:0007669"/>
    <property type="project" value="TreeGrafter"/>
</dbReference>
<dbReference type="GO" id="GO:0005096">
    <property type="term" value="F:GTPase activator activity"/>
    <property type="evidence" value="ECO:0007669"/>
    <property type="project" value="TreeGrafter"/>
</dbReference>
<comment type="caution">
    <text evidence="3">The sequence shown here is derived from an EMBL/GenBank/DDBJ whole genome shotgun (WGS) entry which is preliminary data.</text>
</comment>
<protein>
    <recommendedName>
        <fullName evidence="5">Nitrogen permease regulator 2</fullName>
    </recommendedName>
</protein>
<dbReference type="Pfam" id="PF06218">
    <property type="entry name" value="NPR2"/>
    <property type="match status" value="2"/>
</dbReference>